<evidence type="ECO:0000259" key="1">
    <source>
        <dbReference type="Pfam" id="PF25597"/>
    </source>
</evidence>
<feature type="domain" description="Retroviral polymerase SH3-like" evidence="1">
    <location>
        <begin position="37"/>
        <end position="68"/>
    </location>
</feature>
<name>A0A4C1XNU0_EUMVA</name>
<reference evidence="2 3" key="1">
    <citation type="journal article" date="2019" name="Commun. Biol.">
        <title>The bagworm genome reveals a unique fibroin gene that provides high tensile strength.</title>
        <authorList>
            <person name="Kono N."/>
            <person name="Nakamura H."/>
            <person name="Ohtoshi R."/>
            <person name="Tomita M."/>
            <person name="Numata K."/>
            <person name="Arakawa K."/>
        </authorList>
    </citation>
    <scope>NUCLEOTIDE SEQUENCE [LARGE SCALE GENOMIC DNA]</scope>
</reference>
<organism evidence="2 3">
    <name type="scientific">Eumeta variegata</name>
    <name type="common">Bagworm moth</name>
    <name type="synonym">Eumeta japonica</name>
    <dbReference type="NCBI Taxonomy" id="151549"/>
    <lineage>
        <taxon>Eukaryota</taxon>
        <taxon>Metazoa</taxon>
        <taxon>Ecdysozoa</taxon>
        <taxon>Arthropoda</taxon>
        <taxon>Hexapoda</taxon>
        <taxon>Insecta</taxon>
        <taxon>Pterygota</taxon>
        <taxon>Neoptera</taxon>
        <taxon>Endopterygota</taxon>
        <taxon>Lepidoptera</taxon>
        <taxon>Glossata</taxon>
        <taxon>Ditrysia</taxon>
        <taxon>Tineoidea</taxon>
        <taxon>Psychidae</taxon>
        <taxon>Oiketicinae</taxon>
        <taxon>Eumeta</taxon>
    </lineage>
</organism>
<gene>
    <name evidence="2" type="ORF">EVAR_46122_1</name>
</gene>
<dbReference type="AlphaFoldDB" id="A0A4C1XNU0"/>
<proteinExistence type="predicted"/>
<protein>
    <recommendedName>
        <fullName evidence="1">Retroviral polymerase SH3-like domain-containing protein</fullName>
    </recommendedName>
</protein>
<dbReference type="OrthoDB" id="8051712at2759"/>
<dbReference type="Pfam" id="PF25597">
    <property type="entry name" value="SH3_retrovirus"/>
    <property type="match status" value="1"/>
</dbReference>
<accession>A0A4C1XNU0</accession>
<comment type="caution">
    <text evidence="2">The sequence shown here is derived from an EMBL/GenBank/DDBJ whole genome shotgun (WGS) entry which is preliminary data.</text>
</comment>
<evidence type="ECO:0000313" key="3">
    <source>
        <dbReference type="Proteomes" id="UP000299102"/>
    </source>
</evidence>
<dbReference type="Proteomes" id="UP000299102">
    <property type="component" value="Unassembled WGS sequence"/>
</dbReference>
<dbReference type="EMBL" id="BGZK01000933">
    <property type="protein sequence ID" value="GBP65596.1"/>
    <property type="molecule type" value="Genomic_DNA"/>
</dbReference>
<dbReference type="InterPro" id="IPR057670">
    <property type="entry name" value="SH3_retrovirus"/>
</dbReference>
<evidence type="ECO:0000313" key="2">
    <source>
        <dbReference type="EMBL" id="GBP65596.1"/>
    </source>
</evidence>
<sequence length="92" mass="10699">MTMNMDGNIKLVAERRDDLYYVEETNEEADIVEDKGGYPRETKGYRISLPEKAKYIICRDVKFIEDNVTTILKNQGVELLTTDDDSENKNEF</sequence>
<keyword evidence="3" id="KW-1185">Reference proteome</keyword>